<keyword evidence="1" id="KW-1133">Transmembrane helix</keyword>
<organism evidence="2 3">
    <name type="scientific">Ruegeria sediminis</name>
    <dbReference type="NCBI Taxonomy" id="2583820"/>
    <lineage>
        <taxon>Bacteria</taxon>
        <taxon>Pseudomonadati</taxon>
        <taxon>Pseudomonadota</taxon>
        <taxon>Alphaproteobacteria</taxon>
        <taxon>Rhodobacterales</taxon>
        <taxon>Roseobacteraceae</taxon>
        <taxon>Ruegeria</taxon>
    </lineage>
</organism>
<evidence type="ECO:0000256" key="1">
    <source>
        <dbReference type="SAM" id="Phobius"/>
    </source>
</evidence>
<feature type="transmembrane region" description="Helical" evidence="1">
    <location>
        <begin position="282"/>
        <end position="305"/>
    </location>
</feature>
<dbReference type="Proteomes" id="UP001193035">
    <property type="component" value="Unassembled WGS sequence"/>
</dbReference>
<accession>A0ABY2WUV3</accession>
<dbReference type="EMBL" id="VCPD01000005">
    <property type="protein sequence ID" value="TMV06387.1"/>
    <property type="molecule type" value="Genomic_DNA"/>
</dbReference>
<gene>
    <name evidence="2" type="ORF">FGK63_14635</name>
</gene>
<keyword evidence="1" id="KW-0472">Membrane</keyword>
<evidence type="ECO:0000313" key="2">
    <source>
        <dbReference type="EMBL" id="TMV06387.1"/>
    </source>
</evidence>
<keyword evidence="3" id="KW-1185">Reference proteome</keyword>
<protein>
    <submittedName>
        <fullName evidence="2">Uncharacterized protein</fullName>
    </submittedName>
</protein>
<name>A0ABY2WUV3_9RHOB</name>
<feature type="transmembrane region" description="Helical" evidence="1">
    <location>
        <begin position="248"/>
        <end position="270"/>
    </location>
</feature>
<keyword evidence="1" id="KW-0812">Transmembrane</keyword>
<proteinExistence type="predicted"/>
<sequence length="307" mass="33991">MCAVTPKNRYHGGLVFHGDDEKALERFSQIVAATLQDYGHLVERKSLLTATEASIVSSQYLVRLSLDAEVPVPEDRFERLDRTVGLKTLVRKPANRSKNRLVISMSPVSNLLDDNEISELMLVVMLYRMVDICASQHVEWLSPSTVLTIEQFMSAFDTLTPRRQRGRKQAFASVSGRFAGWKSDVQEPEAFADHPQMPEVPVGDTRPIEVTDQVLLTLAFRQDHHEGAPETEALEDKLQLDIQRLTSWGMTGVVAFLSAPVALSMAAVNLIRGEDFRLNTQVLSYTAALVLLQSSGALADVTSALGL</sequence>
<evidence type="ECO:0000313" key="3">
    <source>
        <dbReference type="Proteomes" id="UP001193035"/>
    </source>
</evidence>
<reference evidence="2 3" key="1">
    <citation type="submission" date="2019-05" db="EMBL/GenBank/DDBJ databases">
        <title>Ruegeria sp. nov., isolated from tidal flat.</title>
        <authorList>
            <person name="Kim W."/>
        </authorList>
    </citation>
    <scope>NUCLEOTIDE SEQUENCE [LARGE SCALE GENOMIC DNA]</scope>
    <source>
        <strain evidence="2 3">CAU 1488</strain>
    </source>
</reference>
<comment type="caution">
    <text evidence="2">The sequence shown here is derived from an EMBL/GenBank/DDBJ whole genome shotgun (WGS) entry which is preliminary data.</text>
</comment>